<dbReference type="Proteomes" id="UP000543908">
    <property type="component" value="Unassembled WGS sequence"/>
</dbReference>
<evidence type="ECO:0000259" key="1">
    <source>
        <dbReference type="Pfam" id="PF22275"/>
    </source>
</evidence>
<sequence length="133" mass="14860">MNLTQLAKLLGGQDASVDGCGLSAQEAALTAQQKFKSQPFCLVSEWTILDLEVDEDELNALRLRGLEPVIVYALHVLLDSRGRYLPGDWVRTSFRVSHEESGFFLTTNTVYVLLGKGHRQRISVDDLKVFKGH</sequence>
<dbReference type="Pfam" id="PF22275">
    <property type="entry name" value="DUF6957"/>
    <property type="match status" value="1"/>
</dbReference>
<organism evidence="2 3">
    <name type="scientific">Pseudomonas allii</name>
    <dbReference type="NCBI Taxonomy" id="2740531"/>
    <lineage>
        <taxon>Bacteria</taxon>
        <taxon>Pseudomonadati</taxon>
        <taxon>Pseudomonadota</taxon>
        <taxon>Gammaproteobacteria</taxon>
        <taxon>Pseudomonadales</taxon>
        <taxon>Pseudomonadaceae</taxon>
        <taxon>Pseudomonas</taxon>
    </lineage>
</organism>
<dbReference type="RefSeq" id="WP_179029963.1">
    <property type="nucleotide sequence ID" value="NZ_JABUHS010000040.1"/>
</dbReference>
<protein>
    <recommendedName>
        <fullName evidence="1">DUF6957 domain-containing protein</fullName>
    </recommendedName>
</protein>
<reference evidence="2 3" key="1">
    <citation type="submission" date="2020-05" db="EMBL/GenBank/DDBJ databases">
        <title>Onion-isolated Pseudomonas sp.</title>
        <authorList>
            <person name="Fujikawa T."/>
            <person name="Sawada H."/>
        </authorList>
    </citation>
    <scope>NUCLEOTIDE SEQUENCE [LARGE SCALE GENOMIC DNA]</scope>
    <source>
        <strain evidence="2 3">MAFF 301512</strain>
    </source>
</reference>
<feature type="domain" description="DUF6957" evidence="1">
    <location>
        <begin position="19"/>
        <end position="126"/>
    </location>
</feature>
<proteinExistence type="predicted"/>
<dbReference type="AlphaFoldDB" id="A0A7Y8UWK1"/>
<name>A0A7Y8UWK1_9PSED</name>
<evidence type="ECO:0000313" key="3">
    <source>
        <dbReference type="Proteomes" id="UP000543908"/>
    </source>
</evidence>
<gene>
    <name evidence="2" type="ORF">HT123_06355</name>
</gene>
<evidence type="ECO:0000313" key="2">
    <source>
        <dbReference type="EMBL" id="NWN60832.1"/>
    </source>
</evidence>
<accession>A0A7Y8UWK1</accession>
<dbReference type="EMBL" id="JABUHS010000040">
    <property type="protein sequence ID" value="NWN60832.1"/>
    <property type="molecule type" value="Genomic_DNA"/>
</dbReference>
<dbReference type="InterPro" id="IPR054232">
    <property type="entry name" value="DUF6957"/>
</dbReference>
<comment type="caution">
    <text evidence="2">The sequence shown here is derived from an EMBL/GenBank/DDBJ whole genome shotgun (WGS) entry which is preliminary data.</text>
</comment>